<dbReference type="PANTHER" id="PTHR43022">
    <property type="entry name" value="PROTEIN SMF"/>
    <property type="match status" value="1"/>
</dbReference>
<keyword evidence="4" id="KW-1185">Reference proteome</keyword>
<dbReference type="PANTHER" id="PTHR43022:SF1">
    <property type="entry name" value="PROTEIN SMF"/>
    <property type="match status" value="1"/>
</dbReference>
<name>A0ABT1FY01_9CORY</name>
<organism evidence="3 4">
    <name type="scientific">Corynebacterium stercoris</name>
    <dbReference type="NCBI Taxonomy" id="2943490"/>
    <lineage>
        <taxon>Bacteria</taxon>
        <taxon>Bacillati</taxon>
        <taxon>Actinomycetota</taxon>
        <taxon>Actinomycetes</taxon>
        <taxon>Mycobacteriales</taxon>
        <taxon>Corynebacteriaceae</taxon>
        <taxon>Corynebacterium</taxon>
    </lineage>
</organism>
<gene>
    <name evidence="3" type="ORF">M5J20_00240</name>
</gene>
<dbReference type="Proteomes" id="UP001204000">
    <property type="component" value="Unassembled WGS sequence"/>
</dbReference>
<dbReference type="SUPFAM" id="SSF102405">
    <property type="entry name" value="MCP/YpsA-like"/>
    <property type="match status" value="1"/>
</dbReference>
<feature type="domain" description="Smf/DprA SLOG" evidence="2">
    <location>
        <begin position="101"/>
        <end position="299"/>
    </location>
</feature>
<comment type="similarity">
    <text evidence="1">Belongs to the DprA/Smf family.</text>
</comment>
<sequence>MSALESWAYLSRVIEGPSPHLQALLTAGRDADEIARGIRTRASWLGGLAGQTERRCSSARPEEDLAKAAELGYTLLTPESPQWPRDILTTAFMLGDAAEKEGGCPPHALWVAGETNLPSLLEQSVAFVGTRAATAYGHLATANLVNGLAAHRYTIVSGGALGIDTVAHDTALAANAPTVMVTACGPGITYPSPNARLYQEIPARGGAVVSEYPPMVTPDRHRFLTRNRLIAALAQGTVVVEAGFRSGALSTARWTTAFNKPTLAVPGSILEQSSVGTNMAIYEHRAQIVLNANQIHELLSPVGTVDAEAAMEALFPKSPLQSLSQKELRVYDALPRVGDGAVDADTVANTAGMQIGLAVHLLLDLEKRQLVAREGRFWRRVVFDDDGSAVW</sequence>
<evidence type="ECO:0000313" key="3">
    <source>
        <dbReference type="EMBL" id="MCP1386629.1"/>
    </source>
</evidence>
<dbReference type="EMBL" id="JAMFTQ010000001">
    <property type="protein sequence ID" value="MCP1386629.1"/>
    <property type="molecule type" value="Genomic_DNA"/>
</dbReference>
<evidence type="ECO:0000256" key="1">
    <source>
        <dbReference type="ARBA" id="ARBA00006525"/>
    </source>
</evidence>
<dbReference type="Pfam" id="PF02481">
    <property type="entry name" value="DNA_processg_A"/>
    <property type="match status" value="1"/>
</dbReference>
<dbReference type="Gene3D" id="3.40.50.450">
    <property type="match status" value="1"/>
</dbReference>
<dbReference type="RefSeq" id="WP_253575255.1">
    <property type="nucleotide sequence ID" value="NZ_JAMFTQ010000001.1"/>
</dbReference>
<dbReference type="InterPro" id="IPR003488">
    <property type="entry name" value="DprA"/>
</dbReference>
<proteinExistence type="inferred from homology"/>
<accession>A0ABT1FY01</accession>
<evidence type="ECO:0000259" key="2">
    <source>
        <dbReference type="Pfam" id="PF02481"/>
    </source>
</evidence>
<evidence type="ECO:0000313" key="4">
    <source>
        <dbReference type="Proteomes" id="UP001204000"/>
    </source>
</evidence>
<comment type="caution">
    <text evidence="3">The sequence shown here is derived from an EMBL/GenBank/DDBJ whole genome shotgun (WGS) entry which is preliminary data.</text>
</comment>
<reference evidence="3" key="1">
    <citation type="submission" date="2022-05" db="EMBL/GenBank/DDBJ databases">
        <title>Corynebacterium sp. TA-R-1 sp. nov., isolated from human feces.</title>
        <authorList>
            <person name="Shamsuzzaman M."/>
            <person name="Dahal R.H."/>
        </authorList>
    </citation>
    <scope>NUCLEOTIDE SEQUENCE</scope>
    <source>
        <strain evidence="3">TA-R-1</strain>
    </source>
</reference>
<protein>
    <submittedName>
        <fullName evidence="3">DNA-protecting protein DprA</fullName>
    </submittedName>
</protein>
<dbReference type="InterPro" id="IPR057666">
    <property type="entry name" value="DrpA_SLOG"/>
</dbReference>